<evidence type="ECO:0000313" key="2">
    <source>
        <dbReference type="EMBL" id="KDO24984.1"/>
    </source>
</evidence>
<name>A0A067C2G6_SAPPC</name>
<dbReference type="EMBL" id="KK583236">
    <property type="protein sequence ID" value="KDO24984.1"/>
    <property type="molecule type" value="Genomic_DNA"/>
</dbReference>
<feature type="chain" id="PRO_5001633979" description="Secreted protein" evidence="1">
    <location>
        <begin position="23"/>
        <end position="269"/>
    </location>
</feature>
<dbReference type="VEuPathDB" id="FungiDB:SPRG_09714"/>
<organism evidence="2 3">
    <name type="scientific">Saprolegnia parasitica (strain CBS 223.65)</name>
    <dbReference type="NCBI Taxonomy" id="695850"/>
    <lineage>
        <taxon>Eukaryota</taxon>
        <taxon>Sar</taxon>
        <taxon>Stramenopiles</taxon>
        <taxon>Oomycota</taxon>
        <taxon>Saprolegniomycetes</taxon>
        <taxon>Saprolegniales</taxon>
        <taxon>Saprolegniaceae</taxon>
        <taxon>Saprolegnia</taxon>
    </lineage>
</organism>
<reference evidence="2 3" key="1">
    <citation type="journal article" date="2013" name="PLoS Genet.">
        <title>Distinctive expansion of potential virulence genes in the genome of the oomycete fish pathogen Saprolegnia parasitica.</title>
        <authorList>
            <person name="Jiang R.H."/>
            <person name="de Bruijn I."/>
            <person name="Haas B.J."/>
            <person name="Belmonte R."/>
            <person name="Lobach L."/>
            <person name="Christie J."/>
            <person name="van den Ackerveken G."/>
            <person name="Bottin A."/>
            <person name="Bulone V."/>
            <person name="Diaz-Moreno S.M."/>
            <person name="Dumas B."/>
            <person name="Fan L."/>
            <person name="Gaulin E."/>
            <person name="Govers F."/>
            <person name="Grenville-Briggs L.J."/>
            <person name="Horner N.R."/>
            <person name="Levin J.Z."/>
            <person name="Mammella M."/>
            <person name="Meijer H.J."/>
            <person name="Morris P."/>
            <person name="Nusbaum C."/>
            <person name="Oome S."/>
            <person name="Phillips A.J."/>
            <person name="van Rooyen D."/>
            <person name="Rzeszutek E."/>
            <person name="Saraiva M."/>
            <person name="Secombes C.J."/>
            <person name="Seidl M.F."/>
            <person name="Snel B."/>
            <person name="Stassen J.H."/>
            <person name="Sykes S."/>
            <person name="Tripathy S."/>
            <person name="van den Berg H."/>
            <person name="Vega-Arreguin J.C."/>
            <person name="Wawra S."/>
            <person name="Young S.K."/>
            <person name="Zeng Q."/>
            <person name="Dieguez-Uribeondo J."/>
            <person name="Russ C."/>
            <person name="Tyler B.M."/>
            <person name="van West P."/>
        </authorList>
    </citation>
    <scope>NUCLEOTIDE SEQUENCE [LARGE SCALE GENOMIC DNA]</scope>
    <source>
        <strain evidence="2 3">CBS 223.65</strain>
    </source>
</reference>
<dbReference type="KEGG" id="spar:SPRG_09714"/>
<evidence type="ECO:0008006" key="4">
    <source>
        <dbReference type="Google" id="ProtNLM"/>
    </source>
</evidence>
<dbReference type="RefSeq" id="XP_012204253.1">
    <property type="nucleotide sequence ID" value="XM_012348863.1"/>
</dbReference>
<evidence type="ECO:0000313" key="3">
    <source>
        <dbReference type="Proteomes" id="UP000030745"/>
    </source>
</evidence>
<protein>
    <recommendedName>
        <fullName evidence="4">Secreted protein</fullName>
    </recommendedName>
</protein>
<dbReference type="Proteomes" id="UP000030745">
    <property type="component" value="Unassembled WGS sequence"/>
</dbReference>
<dbReference type="GeneID" id="24131865"/>
<keyword evidence="3" id="KW-1185">Reference proteome</keyword>
<feature type="signal peptide" evidence="1">
    <location>
        <begin position="1"/>
        <end position="22"/>
    </location>
</feature>
<evidence type="ECO:0000256" key="1">
    <source>
        <dbReference type="SAM" id="SignalP"/>
    </source>
</evidence>
<sequence>MKAVLLRLAVCATMVLAAFATAHPGCGADVSTTAPVPTATTAAPAPTTEAPGTWRPLGLGNGFKGVSGDSQGLCFFKKGEVFTWVPGQPTMTSVGSSQEFASCANGTKETSTLVTGPLGYLSPTDGQTLCIRDPGFRCATNDGNGFGSFQDWTHGRLLAVRAFVKDHALIYDGYDGYVMYYATVDATKKAITNFTKIADGFYAAADGSTVCVTSLSSVISCVTSVTDMLAGRWKTYPYDNKMIDAFEVVGNTVYGINFDDGTLHYLQLA</sequence>
<gene>
    <name evidence="2" type="ORF">SPRG_09714</name>
</gene>
<keyword evidence="1" id="KW-0732">Signal</keyword>
<accession>A0A067C2G6</accession>
<proteinExistence type="predicted"/>
<dbReference type="AlphaFoldDB" id="A0A067C2G6"/>